<keyword evidence="2 3" id="KW-0560">Oxidoreductase</keyword>
<dbReference type="PANTHER" id="PTHR11645:SF0">
    <property type="entry name" value="PYRROLINE-5-CARBOXYLATE REDUCTASE 3"/>
    <property type="match status" value="1"/>
</dbReference>
<comment type="pathway">
    <text evidence="3">Amino-acid biosynthesis; L-proline biosynthesis; L-proline from L-glutamate 5-semialdehyde: step 1/1.</text>
</comment>
<proteinExistence type="inferred from homology"/>
<keyword evidence="3" id="KW-0521">NADP</keyword>
<dbReference type="KEGG" id="pshq:F3W81_07890"/>
<dbReference type="GO" id="GO:0004735">
    <property type="term" value="F:pyrroline-5-carboxylate reductase activity"/>
    <property type="evidence" value="ECO:0007669"/>
    <property type="project" value="UniProtKB-UniRule"/>
</dbReference>
<dbReference type="SUPFAM" id="SSF48179">
    <property type="entry name" value="6-phosphogluconate dehydrogenase C-terminal domain-like"/>
    <property type="match status" value="1"/>
</dbReference>
<protein>
    <recommendedName>
        <fullName evidence="3">Pyrroline-5-carboxylate reductase</fullName>
        <shortName evidence="3">P5C reductase</shortName>
        <shortName evidence="3">P5CR</shortName>
        <ecNumber evidence="3">1.5.1.2</ecNumber>
    </recommendedName>
    <alternativeName>
        <fullName evidence="3">PCA reductase</fullName>
    </alternativeName>
</protein>
<dbReference type="AlphaFoldDB" id="A0A7L9WK20"/>
<gene>
    <name evidence="3" type="primary">proC</name>
    <name evidence="5" type="ORF">F3W81_07890</name>
</gene>
<dbReference type="HAMAP" id="MF_01925">
    <property type="entry name" value="P5C_reductase"/>
    <property type="match status" value="1"/>
</dbReference>
<evidence type="ECO:0000256" key="3">
    <source>
        <dbReference type="HAMAP-Rule" id="MF_01925"/>
    </source>
</evidence>
<dbReference type="Gene3D" id="3.40.50.720">
    <property type="entry name" value="NAD(P)-binding Rossmann-like Domain"/>
    <property type="match status" value="1"/>
</dbReference>
<dbReference type="GO" id="GO:0005737">
    <property type="term" value="C:cytoplasm"/>
    <property type="evidence" value="ECO:0007669"/>
    <property type="project" value="UniProtKB-SubCell"/>
</dbReference>
<dbReference type="EMBL" id="CP045201">
    <property type="protein sequence ID" value="QOL80741.1"/>
    <property type="molecule type" value="Genomic_DNA"/>
</dbReference>
<dbReference type="Gene3D" id="1.10.3730.10">
    <property type="entry name" value="ProC C-terminal domain-like"/>
    <property type="match status" value="1"/>
</dbReference>
<organism evidence="5 6">
    <name type="scientific">Pseudooceanicola spongiae</name>
    <dbReference type="NCBI Taxonomy" id="2613965"/>
    <lineage>
        <taxon>Bacteria</taxon>
        <taxon>Pseudomonadati</taxon>
        <taxon>Pseudomonadota</taxon>
        <taxon>Alphaproteobacteria</taxon>
        <taxon>Rhodobacterales</taxon>
        <taxon>Paracoccaceae</taxon>
        <taxon>Pseudooceanicola</taxon>
    </lineage>
</organism>
<dbReference type="EC" id="1.5.1.2" evidence="3"/>
<dbReference type="InterPro" id="IPR000304">
    <property type="entry name" value="Pyrroline-COOH_reductase"/>
</dbReference>
<evidence type="ECO:0000259" key="4">
    <source>
        <dbReference type="Pfam" id="PF14748"/>
    </source>
</evidence>
<dbReference type="Pfam" id="PF14748">
    <property type="entry name" value="P5CR_dimer"/>
    <property type="match status" value="1"/>
</dbReference>
<keyword evidence="3" id="KW-0028">Amino-acid biosynthesis</keyword>
<reference evidence="5 6" key="1">
    <citation type="submission" date="2019-10" db="EMBL/GenBank/DDBJ databases">
        <title>Pseudopuniceibacterium sp. HQ09 islated from Antarctica.</title>
        <authorList>
            <person name="Liao L."/>
            <person name="Su S."/>
            <person name="Chen B."/>
            <person name="Yu Y."/>
        </authorList>
    </citation>
    <scope>NUCLEOTIDE SEQUENCE [LARGE SCALE GENOMIC DNA]</scope>
    <source>
        <strain evidence="5 6">HQ09</strain>
    </source>
</reference>
<comment type="function">
    <text evidence="3">Catalyzes the reduction of 1-pyrroline-5-carboxylate (PCA) to L-proline.</text>
</comment>
<dbReference type="GO" id="GO:0055129">
    <property type="term" value="P:L-proline biosynthetic process"/>
    <property type="evidence" value="ECO:0007669"/>
    <property type="project" value="UniProtKB-UniRule"/>
</dbReference>
<comment type="subcellular location">
    <subcellularLocation>
        <location evidence="3">Cytoplasm</location>
    </subcellularLocation>
</comment>
<keyword evidence="6" id="KW-1185">Reference proteome</keyword>
<dbReference type="PIRSF" id="PIRSF000193">
    <property type="entry name" value="Pyrrol-5-carb_rd"/>
    <property type="match status" value="1"/>
</dbReference>
<dbReference type="InterPro" id="IPR008927">
    <property type="entry name" value="6-PGluconate_DH-like_C_sf"/>
</dbReference>
<dbReference type="SUPFAM" id="SSF51735">
    <property type="entry name" value="NAD(P)-binding Rossmann-fold domains"/>
    <property type="match status" value="1"/>
</dbReference>
<evidence type="ECO:0000313" key="5">
    <source>
        <dbReference type="EMBL" id="QOL80741.1"/>
    </source>
</evidence>
<dbReference type="InterPro" id="IPR029036">
    <property type="entry name" value="P5CR_dimer"/>
</dbReference>
<evidence type="ECO:0000256" key="2">
    <source>
        <dbReference type="ARBA" id="ARBA00023002"/>
    </source>
</evidence>
<comment type="catalytic activity">
    <reaction evidence="3">
        <text>L-proline + NAD(+) = (S)-1-pyrroline-5-carboxylate + NADH + 2 H(+)</text>
        <dbReference type="Rhea" id="RHEA:14105"/>
        <dbReference type="ChEBI" id="CHEBI:15378"/>
        <dbReference type="ChEBI" id="CHEBI:17388"/>
        <dbReference type="ChEBI" id="CHEBI:57540"/>
        <dbReference type="ChEBI" id="CHEBI:57945"/>
        <dbReference type="ChEBI" id="CHEBI:60039"/>
        <dbReference type="EC" id="1.5.1.2"/>
    </reaction>
</comment>
<dbReference type="PANTHER" id="PTHR11645">
    <property type="entry name" value="PYRROLINE-5-CARBOXYLATE REDUCTASE"/>
    <property type="match status" value="1"/>
</dbReference>
<dbReference type="InterPro" id="IPR036291">
    <property type="entry name" value="NAD(P)-bd_dom_sf"/>
</dbReference>
<sequence length="271" mass="27984">MQHEMTQAPRIALVGASGWLGRYIGPALLRAGVTEPGRFGAVNRSGPSDAYAGFDGIEWVGALKDLSQTPDVVILSLRPHEFRTARFHCPDALVISVMAGVTVEELRAHTGSQRLLRALPNALAEVGQSYSPWLATPGVSADERALGQEILRGIGREAEVPDEAALDVLTTLSGAGPAFAALLAQALIEAAKNAGLSEAVAQGAAENLICGAAHLMAGKVGTAPAIVQSFLDYDGVIAAALRAAQDAGFEQAVQAAVDAGLTRVQAMISEG</sequence>
<accession>A0A7L9WK20</accession>
<comment type="similarity">
    <text evidence="1 3">Belongs to the pyrroline-5-carboxylate reductase family.</text>
</comment>
<feature type="domain" description="Pyrroline-5-carboxylate reductase dimerisation" evidence="4">
    <location>
        <begin position="163"/>
        <end position="266"/>
    </location>
</feature>
<dbReference type="Proteomes" id="UP000594118">
    <property type="component" value="Chromosome"/>
</dbReference>
<name>A0A7L9WK20_9RHOB</name>
<evidence type="ECO:0000313" key="6">
    <source>
        <dbReference type="Proteomes" id="UP000594118"/>
    </source>
</evidence>
<comment type="catalytic activity">
    <reaction evidence="3">
        <text>L-proline + NADP(+) = (S)-1-pyrroline-5-carboxylate + NADPH + 2 H(+)</text>
        <dbReference type="Rhea" id="RHEA:14109"/>
        <dbReference type="ChEBI" id="CHEBI:15378"/>
        <dbReference type="ChEBI" id="CHEBI:17388"/>
        <dbReference type="ChEBI" id="CHEBI:57783"/>
        <dbReference type="ChEBI" id="CHEBI:58349"/>
        <dbReference type="ChEBI" id="CHEBI:60039"/>
        <dbReference type="EC" id="1.5.1.2"/>
    </reaction>
</comment>
<keyword evidence="3" id="KW-0963">Cytoplasm</keyword>
<dbReference type="UniPathway" id="UPA00098">
    <property type="reaction ID" value="UER00361"/>
</dbReference>
<keyword evidence="3" id="KW-0641">Proline biosynthesis</keyword>
<evidence type="ECO:0000256" key="1">
    <source>
        <dbReference type="ARBA" id="ARBA00005525"/>
    </source>
</evidence>